<evidence type="ECO:0000259" key="1">
    <source>
        <dbReference type="PROSITE" id="PS50097"/>
    </source>
</evidence>
<dbReference type="Pfam" id="PF00651">
    <property type="entry name" value="BTB"/>
    <property type="match status" value="1"/>
</dbReference>
<comment type="caution">
    <text evidence="2">The sequence shown here is derived from an EMBL/GenBank/DDBJ whole genome shotgun (WGS) entry which is preliminary data.</text>
</comment>
<dbReference type="InterPro" id="IPR000210">
    <property type="entry name" value="BTB/POZ_dom"/>
</dbReference>
<evidence type="ECO:0000313" key="2">
    <source>
        <dbReference type="EMBL" id="CAG7819183.1"/>
    </source>
</evidence>
<reference evidence="2" key="1">
    <citation type="submission" date="2021-06" db="EMBL/GenBank/DDBJ databases">
        <authorList>
            <person name="Hodson N. C."/>
            <person name="Mongue J. A."/>
            <person name="Jaron S. K."/>
        </authorList>
    </citation>
    <scope>NUCLEOTIDE SEQUENCE</scope>
</reference>
<dbReference type="EMBL" id="CAJVCH010441564">
    <property type="protein sequence ID" value="CAG7819183.1"/>
    <property type="molecule type" value="Genomic_DNA"/>
</dbReference>
<dbReference type="PANTHER" id="PTHR24413">
    <property type="entry name" value="SPECKLE-TYPE POZ PROTEIN"/>
    <property type="match status" value="1"/>
</dbReference>
<gene>
    <name evidence="2" type="ORF">AFUS01_LOCUS29646</name>
</gene>
<name>A0A8J2LBB8_9HEXA</name>
<organism evidence="2 3">
    <name type="scientific">Allacma fusca</name>
    <dbReference type="NCBI Taxonomy" id="39272"/>
    <lineage>
        <taxon>Eukaryota</taxon>
        <taxon>Metazoa</taxon>
        <taxon>Ecdysozoa</taxon>
        <taxon>Arthropoda</taxon>
        <taxon>Hexapoda</taxon>
        <taxon>Collembola</taxon>
        <taxon>Symphypleona</taxon>
        <taxon>Sminthuridae</taxon>
        <taxon>Allacma</taxon>
    </lineage>
</organism>
<keyword evidence="3" id="KW-1185">Reference proteome</keyword>
<proteinExistence type="predicted"/>
<dbReference type="CDD" id="cd18186">
    <property type="entry name" value="BTB_POZ_ZBTB_KLHL-like"/>
    <property type="match status" value="1"/>
</dbReference>
<dbReference type="PROSITE" id="PS50097">
    <property type="entry name" value="BTB"/>
    <property type="match status" value="1"/>
</dbReference>
<sequence length="167" mass="18751">MDSEDEIHCLYKILLGEPGGTRIEKEGEQEYTQKTSSTAYAVNNSGQRNPVKIRRNKLTSQRANIYPQGILRITAKLHVSLPFTTKPGARVFPVFENTSEVLSANWIASLYNNSLYSDIVIKCQGRTYPCHRHILGRSSVFAAMFSTPMKESLNKEIVISDTEPSVL</sequence>
<feature type="domain" description="BTB" evidence="1">
    <location>
        <begin position="117"/>
        <end position="167"/>
    </location>
</feature>
<dbReference type="Proteomes" id="UP000708208">
    <property type="component" value="Unassembled WGS sequence"/>
</dbReference>
<dbReference type="AlphaFoldDB" id="A0A8J2LBB8"/>
<protein>
    <recommendedName>
        <fullName evidence="1">BTB domain-containing protein</fullName>
    </recommendedName>
</protein>
<feature type="non-terminal residue" evidence="2">
    <location>
        <position position="1"/>
    </location>
</feature>
<evidence type="ECO:0000313" key="3">
    <source>
        <dbReference type="Proteomes" id="UP000708208"/>
    </source>
</evidence>
<dbReference type="OrthoDB" id="6359943at2759"/>
<accession>A0A8J2LBB8</accession>